<sequence length="147" mass="16197">VTFGVSSSPWLALRTIQQLISDEGHKYPRAAQILKFCTYIDDSFFGASIEREASSLCSELISLCQAGGFELGKWASTSPSITSMFSSEPQALPFPTDSSSSIKVLGLLWDPSLDVFRYRIDSSDEPVTKRGILSRLARMFDLNGYLA</sequence>
<name>A0A0A9WE48_LYGHE</name>
<keyword evidence="1" id="KW-0413">Isomerase</keyword>
<dbReference type="EMBL" id="GBHO01037948">
    <property type="protein sequence ID" value="JAG05656.1"/>
    <property type="molecule type" value="Transcribed_RNA"/>
</dbReference>
<proteinExistence type="predicted"/>
<accession>A0A0A9WE48</accession>
<organism evidence="1">
    <name type="scientific">Lygus hesperus</name>
    <name type="common">Western plant bug</name>
    <dbReference type="NCBI Taxonomy" id="30085"/>
    <lineage>
        <taxon>Eukaryota</taxon>
        <taxon>Metazoa</taxon>
        <taxon>Ecdysozoa</taxon>
        <taxon>Arthropoda</taxon>
        <taxon>Hexapoda</taxon>
        <taxon>Insecta</taxon>
        <taxon>Pterygota</taxon>
        <taxon>Neoptera</taxon>
        <taxon>Paraneoptera</taxon>
        <taxon>Hemiptera</taxon>
        <taxon>Heteroptera</taxon>
        <taxon>Panheteroptera</taxon>
        <taxon>Cimicomorpha</taxon>
        <taxon>Miridae</taxon>
        <taxon>Mirini</taxon>
        <taxon>Lygus</taxon>
    </lineage>
</organism>
<dbReference type="AlphaFoldDB" id="A0A0A9WE48"/>
<protein>
    <submittedName>
        <fullName evidence="1">1-(5-phosphoribosyl)-5-[(5-phosphoribosylamino)methylideneamino] imidazole-4-carboxamide isomerase</fullName>
    </submittedName>
</protein>
<dbReference type="GO" id="GO:0016853">
    <property type="term" value="F:isomerase activity"/>
    <property type="evidence" value="ECO:0007669"/>
    <property type="project" value="UniProtKB-KW"/>
</dbReference>
<gene>
    <name evidence="1" type="primary">hisA_5</name>
    <name evidence="1" type="ORF">CM83_104111</name>
</gene>
<reference evidence="1" key="2">
    <citation type="submission" date="2014-07" db="EMBL/GenBank/DDBJ databases">
        <authorList>
            <person name="Hull J."/>
        </authorList>
    </citation>
    <scope>NUCLEOTIDE SEQUENCE</scope>
</reference>
<evidence type="ECO:0000313" key="1">
    <source>
        <dbReference type="EMBL" id="JAG05656.1"/>
    </source>
</evidence>
<feature type="non-terminal residue" evidence="1">
    <location>
        <position position="147"/>
    </location>
</feature>
<reference evidence="1" key="1">
    <citation type="journal article" date="2014" name="PLoS ONE">
        <title>Transcriptome-Based Identification of ABC Transporters in the Western Tarnished Plant Bug Lygus hesperus.</title>
        <authorList>
            <person name="Hull J.J."/>
            <person name="Chaney K."/>
            <person name="Geib S.M."/>
            <person name="Fabrick J.A."/>
            <person name="Brent C.S."/>
            <person name="Walsh D."/>
            <person name="Lavine L.C."/>
        </authorList>
    </citation>
    <scope>NUCLEOTIDE SEQUENCE</scope>
</reference>
<feature type="non-terminal residue" evidence="1">
    <location>
        <position position="1"/>
    </location>
</feature>
<dbReference type="PANTHER" id="PTHR47331">
    <property type="entry name" value="PHD-TYPE DOMAIN-CONTAINING PROTEIN"/>
    <property type="match status" value="1"/>
</dbReference>